<keyword evidence="1" id="KW-1133">Transmembrane helix</keyword>
<feature type="transmembrane region" description="Helical" evidence="1">
    <location>
        <begin position="67"/>
        <end position="88"/>
    </location>
</feature>
<dbReference type="RefSeq" id="WP_107670126.1">
    <property type="nucleotide sequence ID" value="NZ_LAUU01000010.1"/>
</dbReference>
<dbReference type="Proteomes" id="UP000241093">
    <property type="component" value="Unassembled WGS sequence"/>
</dbReference>
<evidence type="ECO:0000313" key="3">
    <source>
        <dbReference type="Proteomes" id="UP000241093"/>
    </source>
</evidence>
<feature type="transmembrane region" description="Helical" evidence="1">
    <location>
        <begin position="121"/>
        <end position="141"/>
    </location>
</feature>
<evidence type="ECO:0000313" key="2">
    <source>
        <dbReference type="EMBL" id="PTD31117.1"/>
    </source>
</evidence>
<evidence type="ECO:0000256" key="1">
    <source>
        <dbReference type="SAM" id="Phobius"/>
    </source>
</evidence>
<feature type="transmembrane region" description="Helical" evidence="1">
    <location>
        <begin position="16"/>
        <end position="38"/>
    </location>
</feature>
<reference evidence="2 3" key="1">
    <citation type="submission" date="2015-04" db="EMBL/GenBank/DDBJ databases">
        <title>Genome sequence of Mycoplasma leachii strain 06049.</title>
        <authorList>
            <person name="Sirand-Pugnet P."/>
            <person name="Breton M."/>
            <person name="Dordet-Frisoni E."/>
            <person name="Baranowski E."/>
            <person name="Barre A."/>
            <person name="Couture C."/>
            <person name="Dupuy V."/>
            <person name="Gaurivaud P."/>
            <person name="Jacob D."/>
            <person name="Lemaitre C."/>
            <person name="Manso-Silvan L."/>
            <person name="Nikolski M."/>
            <person name="Nouvel L.-X."/>
            <person name="Poumarat F."/>
            <person name="Tardy F."/>
            <person name="Thebault P."/>
            <person name="Theil S."/>
            <person name="Citti C."/>
            <person name="Thiaucourt F."/>
            <person name="Blanchard A."/>
        </authorList>
    </citation>
    <scope>NUCLEOTIDE SEQUENCE [LARGE SCALE GENOMIC DNA]</scope>
    <source>
        <strain evidence="2 3">06049</strain>
    </source>
</reference>
<name>A0A2T4I9C5_9MOLU</name>
<accession>A0A2T4I9C5</accession>
<protein>
    <submittedName>
        <fullName evidence="2">Putative transmembrane protein</fullName>
    </submittedName>
</protein>
<organism evidence="2 3">
    <name type="scientific">Mycoplasma leachii 06049</name>
    <dbReference type="NCBI Taxonomy" id="1188244"/>
    <lineage>
        <taxon>Bacteria</taxon>
        <taxon>Bacillati</taxon>
        <taxon>Mycoplasmatota</taxon>
        <taxon>Mollicutes</taxon>
        <taxon>Mycoplasmataceae</taxon>
        <taxon>Mycoplasma</taxon>
    </lineage>
</organism>
<gene>
    <name evidence="2" type="ORF">MLEAa_7300</name>
</gene>
<sequence length="163" mass="19454">MDFQQAFGHKTNIKKYNVYFILAICLVFVVMLSTAMLIDYRLIVVKQQNLSKEALKNPHAYFLKTWMIRYLLNVALVIIFAIYTILAMNRITVGYVYIGLWLVIWFGFAFGELILTKKITYPSIISIVLFVLVIISFYFIIKDIYELKRSLRYQKMKKREYRF</sequence>
<feature type="transmembrane region" description="Helical" evidence="1">
    <location>
        <begin position="95"/>
        <end position="115"/>
    </location>
</feature>
<comment type="caution">
    <text evidence="2">The sequence shown here is derived from an EMBL/GenBank/DDBJ whole genome shotgun (WGS) entry which is preliminary data.</text>
</comment>
<proteinExistence type="predicted"/>
<keyword evidence="1 2" id="KW-0812">Transmembrane</keyword>
<dbReference type="EMBL" id="LAUU01000010">
    <property type="protein sequence ID" value="PTD31117.1"/>
    <property type="molecule type" value="Genomic_DNA"/>
</dbReference>
<keyword evidence="1" id="KW-0472">Membrane</keyword>
<dbReference type="AlphaFoldDB" id="A0A2T4I9C5"/>